<dbReference type="Gene3D" id="3.10.450.360">
    <property type="match status" value="1"/>
</dbReference>
<keyword evidence="1" id="KW-0732">Signal</keyword>
<accession>A0A0N0RR04</accession>
<dbReference type="Proteomes" id="UP000037755">
    <property type="component" value="Unassembled WGS sequence"/>
</dbReference>
<reference evidence="2 3" key="1">
    <citation type="submission" date="2015-08" db="EMBL/GenBank/DDBJ databases">
        <title>Whole genome sequence of Flavobacterium akiainvivens IK-1T, from decaying Wikstroemia oahuensis, an endemic Hawaiian shrub.</title>
        <authorList>
            <person name="Wan X."/>
            <person name="Hou S."/>
            <person name="Saito J."/>
            <person name="Donachie S."/>
        </authorList>
    </citation>
    <scope>NUCLEOTIDE SEQUENCE [LARGE SCALE GENOMIC DNA]</scope>
    <source>
        <strain evidence="2 3">IK-1</strain>
    </source>
</reference>
<dbReference type="OrthoDB" id="1377133at2"/>
<feature type="signal peptide" evidence="1">
    <location>
        <begin position="1"/>
        <end position="23"/>
    </location>
</feature>
<dbReference type="EMBL" id="LIYD01000005">
    <property type="protein sequence ID" value="KOS07549.1"/>
    <property type="molecule type" value="Genomic_DNA"/>
</dbReference>
<dbReference type="AlphaFoldDB" id="A0A0N0RR04"/>
<dbReference type="RefSeq" id="WP_054409245.1">
    <property type="nucleotide sequence ID" value="NZ_FOYA01000027.1"/>
</dbReference>
<name>A0A0N0RR04_9FLAO</name>
<evidence type="ECO:0000313" key="2">
    <source>
        <dbReference type="EMBL" id="KOS07549.1"/>
    </source>
</evidence>
<sequence>MKKLFLTVALVFALGLSATPAHTSAGVTEVIKQEKAFKKIETTAVPAAILKELSEKYAGYTVTQAYAAEDSSEYKIELGKDNKAQTVYYSAAGEFVKEEKKA</sequence>
<dbReference type="PATRIC" id="fig|1202724.3.peg.3529"/>
<gene>
    <name evidence="2" type="ORF">AM493_17000</name>
</gene>
<organism evidence="2 3">
    <name type="scientific">Flavobacterium akiainvivens</name>
    <dbReference type="NCBI Taxonomy" id="1202724"/>
    <lineage>
        <taxon>Bacteria</taxon>
        <taxon>Pseudomonadati</taxon>
        <taxon>Bacteroidota</taxon>
        <taxon>Flavobacteriia</taxon>
        <taxon>Flavobacteriales</taxon>
        <taxon>Flavobacteriaceae</taxon>
        <taxon>Flavobacterium</taxon>
    </lineage>
</organism>
<evidence type="ECO:0000313" key="3">
    <source>
        <dbReference type="Proteomes" id="UP000037755"/>
    </source>
</evidence>
<keyword evidence="3" id="KW-1185">Reference proteome</keyword>
<evidence type="ECO:0000256" key="1">
    <source>
        <dbReference type="SAM" id="SignalP"/>
    </source>
</evidence>
<proteinExistence type="predicted"/>
<dbReference type="SUPFAM" id="SSF160574">
    <property type="entry name" value="BT0923-like"/>
    <property type="match status" value="1"/>
</dbReference>
<protein>
    <recommendedName>
        <fullName evidence="4">Beta-lactamase-inhibitor-like PepSY-like domain-containing protein</fullName>
    </recommendedName>
</protein>
<evidence type="ECO:0008006" key="4">
    <source>
        <dbReference type="Google" id="ProtNLM"/>
    </source>
</evidence>
<feature type="chain" id="PRO_5005857496" description="Beta-lactamase-inhibitor-like PepSY-like domain-containing protein" evidence="1">
    <location>
        <begin position="24"/>
        <end position="102"/>
    </location>
</feature>
<comment type="caution">
    <text evidence="2">The sequence shown here is derived from an EMBL/GenBank/DDBJ whole genome shotgun (WGS) entry which is preliminary data.</text>
</comment>